<dbReference type="GO" id="GO:0006865">
    <property type="term" value="P:amino acid transport"/>
    <property type="evidence" value="ECO:0007669"/>
    <property type="project" value="UniProtKB-KW"/>
</dbReference>
<dbReference type="InterPro" id="IPR035906">
    <property type="entry name" value="MetI-like_sf"/>
</dbReference>
<dbReference type="Pfam" id="PF00528">
    <property type="entry name" value="BPD_transp_1"/>
    <property type="match status" value="1"/>
</dbReference>
<keyword evidence="3 9" id="KW-0813">Transport</keyword>
<evidence type="ECO:0000256" key="5">
    <source>
        <dbReference type="ARBA" id="ARBA00022692"/>
    </source>
</evidence>
<protein>
    <submittedName>
        <fullName evidence="11">Amino acid ABC transporter permease</fullName>
    </submittedName>
</protein>
<dbReference type="InterPro" id="IPR010065">
    <property type="entry name" value="AA_ABC_transptr_permease_3TM"/>
</dbReference>
<dbReference type="InterPro" id="IPR000515">
    <property type="entry name" value="MetI-like"/>
</dbReference>
<comment type="subcellular location">
    <subcellularLocation>
        <location evidence="1 9">Cell membrane</location>
        <topology evidence="1 9">Multi-pass membrane protein</topology>
    </subcellularLocation>
</comment>
<dbReference type="CDD" id="cd06261">
    <property type="entry name" value="TM_PBP2"/>
    <property type="match status" value="1"/>
</dbReference>
<dbReference type="NCBIfam" id="TIGR01726">
    <property type="entry name" value="HEQRo_perm_3TM"/>
    <property type="match status" value="1"/>
</dbReference>
<evidence type="ECO:0000259" key="10">
    <source>
        <dbReference type="PROSITE" id="PS50928"/>
    </source>
</evidence>
<organism evidence="11 12">
    <name type="scientific">Antrihabitans stalactiti</name>
    <dbReference type="NCBI Taxonomy" id="2584121"/>
    <lineage>
        <taxon>Bacteria</taxon>
        <taxon>Bacillati</taxon>
        <taxon>Actinomycetota</taxon>
        <taxon>Actinomycetes</taxon>
        <taxon>Mycobacteriales</taxon>
        <taxon>Nocardiaceae</taxon>
        <taxon>Antrihabitans</taxon>
    </lineage>
</organism>
<dbReference type="Proteomes" id="UP000535543">
    <property type="component" value="Unassembled WGS sequence"/>
</dbReference>
<reference evidence="11 12" key="2">
    <citation type="submission" date="2020-06" db="EMBL/GenBank/DDBJ databases">
        <title>Antribacter stalactiti gen. nov., sp. nov., a new member of the family Nacardiaceae isolated from a cave.</title>
        <authorList>
            <person name="Kim I.S."/>
        </authorList>
    </citation>
    <scope>NUCLEOTIDE SEQUENCE [LARGE SCALE GENOMIC DNA]</scope>
    <source>
        <strain evidence="11 12">YC2-7</strain>
    </source>
</reference>
<feature type="transmembrane region" description="Helical" evidence="9">
    <location>
        <begin position="15"/>
        <end position="39"/>
    </location>
</feature>
<evidence type="ECO:0000256" key="9">
    <source>
        <dbReference type="RuleBase" id="RU363032"/>
    </source>
</evidence>
<reference evidence="11 12" key="1">
    <citation type="submission" date="2019-05" db="EMBL/GenBank/DDBJ databases">
        <authorList>
            <person name="Lee S.D."/>
        </authorList>
    </citation>
    <scope>NUCLEOTIDE SEQUENCE [LARGE SCALE GENOMIC DNA]</scope>
    <source>
        <strain evidence="11 12">YC2-7</strain>
    </source>
</reference>
<evidence type="ECO:0000313" key="11">
    <source>
        <dbReference type="EMBL" id="NMN94132.1"/>
    </source>
</evidence>
<comment type="caution">
    <text evidence="11">The sequence shown here is derived from an EMBL/GenBank/DDBJ whole genome shotgun (WGS) entry which is preliminary data.</text>
</comment>
<comment type="similarity">
    <text evidence="2">Belongs to the binding-protein-dependent transport system permease family. HisMQ subfamily.</text>
</comment>
<evidence type="ECO:0000256" key="8">
    <source>
        <dbReference type="ARBA" id="ARBA00023136"/>
    </source>
</evidence>
<keyword evidence="7 9" id="KW-1133">Transmembrane helix</keyword>
<gene>
    <name evidence="11" type="ORF">FGL95_03660</name>
</gene>
<dbReference type="AlphaFoldDB" id="A0A848KBP8"/>
<evidence type="ECO:0000256" key="1">
    <source>
        <dbReference type="ARBA" id="ARBA00004651"/>
    </source>
</evidence>
<feature type="transmembrane region" description="Helical" evidence="9">
    <location>
        <begin position="187"/>
        <end position="211"/>
    </location>
</feature>
<dbReference type="EMBL" id="VCQU01000001">
    <property type="protein sequence ID" value="NMN94132.1"/>
    <property type="molecule type" value="Genomic_DNA"/>
</dbReference>
<feature type="transmembrane region" description="Helical" evidence="9">
    <location>
        <begin position="91"/>
        <end position="109"/>
    </location>
</feature>
<dbReference type="InterPro" id="IPR043429">
    <property type="entry name" value="ArtM/GltK/GlnP/TcyL/YhdX-like"/>
</dbReference>
<evidence type="ECO:0000256" key="4">
    <source>
        <dbReference type="ARBA" id="ARBA00022475"/>
    </source>
</evidence>
<feature type="transmembrane region" description="Helical" evidence="9">
    <location>
        <begin position="60"/>
        <end position="79"/>
    </location>
</feature>
<dbReference type="SUPFAM" id="SSF161098">
    <property type="entry name" value="MetI-like"/>
    <property type="match status" value="1"/>
</dbReference>
<evidence type="ECO:0000313" key="12">
    <source>
        <dbReference type="Proteomes" id="UP000535543"/>
    </source>
</evidence>
<proteinExistence type="inferred from homology"/>
<dbReference type="RefSeq" id="WP_169584821.1">
    <property type="nucleotide sequence ID" value="NZ_VCQU01000001.1"/>
</dbReference>
<dbReference type="PROSITE" id="PS50928">
    <property type="entry name" value="ABC_TM1"/>
    <property type="match status" value="1"/>
</dbReference>
<name>A0A848KBP8_9NOCA</name>
<dbReference type="GO" id="GO:0043190">
    <property type="term" value="C:ATP-binding cassette (ABC) transporter complex"/>
    <property type="evidence" value="ECO:0007669"/>
    <property type="project" value="InterPro"/>
</dbReference>
<keyword evidence="5 9" id="KW-0812">Transmembrane</keyword>
<accession>A0A848KBP8</accession>
<evidence type="ECO:0000256" key="7">
    <source>
        <dbReference type="ARBA" id="ARBA00022989"/>
    </source>
</evidence>
<dbReference type="PANTHER" id="PTHR30614:SF37">
    <property type="entry name" value="AMINO-ACID ABC TRANSPORTER PERMEASE PROTEIN YHDX-RELATED"/>
    <property type="match status" value="1"/>
</dbReference>
<sequence>MKAVIDNFDVFLDGFWGTLVLTFWSAIGAMIFGTILAAMRVSPSIALRGAATTYVNVIRNTPLTLVMFFTAFGLPILQIKFGGSSSTQFRIYAILALSAYTACFVCEAIRSGIQTIPVGQAEAARSIGLTFSQTLRYIVLPQALRTVVPPLGSVLIAMTKNTSIASAFNNRELISAMRQNIENNGNAVLWILIATALAYMVITLPTGYLVGVLERKVAIAR</sequence>
<evidence type="ECO:0000256" key="3">
    <source>
        <dbReference type="ARBA" id="ARBA00022448"/>
    </source>
</evidence>
<keyword evidence="12" id="KW-1185">Reference proteome</keyword>
<keyword evidence="6" id="KW-0029">Amino-acid transport</keyword>
<dbReference type="GO" id="GO:0022857">
    <property type="term" value="F:transmembrane transporter activity"/>
    <property type="evidence" value="ECO:0007669"/>
    <property type="project" value="InterPro"/>
</dbReference>
<keyword evidence="8 9" id="KW-0472">Membrane</keyword>
<evidence type="ECO:0000256" key="2">
    <source>
        <dbReference type="ARBA" id="ARBA00010072"/>
    </source>
</evidence>
<dbReference type="Gene3D" id="1.10.3720.10">
    <property type="entry name" value="MetI-like"/>
    <property type="match status" value="1"/>
</dbReference>
<dbReference type="PANTHER" id="PTHR30614">
    <property type="entry name" value="MEMBRANE COMPONENT OF AMINO ACID ABC TRANSPORTER"/>
    <property type="match status" value="1"/>
</dbReference>
<evidence type="ECO:0000256" key="6">
    <source>
        <dbReference type="ARBA" id="ARBA00022970"/>
    </source>
</evidence>
<feature type="domain" description="ABC transmembrane type-1" evidence="10">
    <location>
        <begin position="15"/>
        <end position="210"/>
    </location>
</feature>
<keyword evidence="4" id="KW-1003">Cell membrane</keyword>